<gene>
    <name evidence="1" type="ORF">GCM10023314_24780</name>
</gene>
<proteinExistence type="predicted"/>
<name>A0ABP9GQA4_9FLAO</name>
<reference evidence="2" key="1">
    <citation type="journal article" date="2019" name="Int. J. Syst. Evol. Microbiol.">
        <title>The Global Catalogue of Microorganisms (GCM) 10K type strain sequencing project: providing services to taxonomists for standard genome sequencing and annotation.</title>
        <authorList>
            <consortium name="The Broad Institute Genomics Platform"/>
            <consortium name="The Broad Institute Genome Sequencing Center for Infectious Disease"/>
            <person name="Wu L."/>
            <person name="Ma J."/>
        </authorList>
    </citation>
    <scope>NUCLEOTIDE SEQUENCE [LARGE SCALE GENOMIC DNA]</scope>
    <source>
        <strain evidence="2">JCM 18285</strain>
    </source>
</reference>
<evidence type="ECO:0000313" key="2">
    <source>
        <dbReference type="Proteomes" id="UP001501302"/>
    </source>
</evidence>
<organism evidence="1 2">
    <name type="scientific">Algibacter agarivorans</name>
    <dbReference type="NCBI Taxonomy" id="1109741"/>
    <lineage>
        <taxon>Bacteria</taxon>
        <taxon>Pseudomonadati</taxon>
        <taxon>Bacteroidota</taxon>
        <taxon>Flavobacteriia</taxon>
        <taxon>Flavobacteriales</taxon>
        <taxon>Flavobacteriaceae</taxon>
        <taxon>Algibacter</taxon>
    </lineage>
</organism>
<protein>
    <submittedName>
        <fullName evidence="1">Uncharacterized protein</fullName>
    </submittedName>
</protein>
<dbReference type="EMBL" id="BAABJJ010000036">
    <property type="protein sequence ID" value="GAA4950525.1"/>
    <property type="molecule type" value="Genomic_DNA"/>
</dbReference>
<sequence>MLNVGVLAVASMAVYQLDKFIMYNKELISSEKARNLNNKLQK</sequence>
<accession>A0ABP9GQA4</accession>
<comment type="caution">
    <text evidence="1">The sequence shown here is derived from an EMBL/GenBank/DDBJ whole genome shotgun (WGS) entry which is preliminary data.</text>
</comment>
<evidence type="ECO:0000313" key="1">
    <source>
        <dbReference type="EMBL" id="GAA4950525.1"/>
    </source>
</evidence>
<keyword evidence="2" id="KW-1185">Reference proteome</keyword>
<dbReference type="Proteomes" id="UP001501302">
    <property type="component" value="Unassembled WGS sequence"/>
</dbReference>